<accession>A0ABC8JHN9</accession>
<dbReference type="SMART" id="SM00109">
    <property type="entry name" value="C1"/>
    <property type="match status" value="3"/>
</dbReference>
<dbReference type="InterPro" id="IPR004146">
    <property type="entry name" value="DC1"/>
</dbReference>
<dbReference type="InterPro" id="IPR046349">
    <property type="entry name" value="C1-like_sf"/>
</dbReference>
<keyword evidence="1" id="KW-0479">Metal-binding</keyword>
<dbReference type="EMBL" id="CAKOAT010088266">
    <property type="protein sequence ID" value="CAH8319228.1"/>
    <property type="molecule type" value="Genomic_DNA"/>
</dbReference>
<evidence type="ECO:0000256" key="1">
    <source>
        <dbReference type="ARBA" id="ARBA00022723"/>
    </source>
</evidence>
<reference evidence="7 8" key="1">
    <citation type="submission" date="2022-03" db="EMBL/GenBank/DDBJ databases">
        <authorList>
            <person name="Macdonald S."/>
            <person name="Ahmed S."/>
            <person name="Newling K."/>
        </authorList>
    </citation>
    <scope>NUCLEOTIDE SEQUENCE [LARGE SCALE GENOMIC DNA]</scope>
</reference>
<dbReference type="Pfam" id="PF03107">
    <property type="entry name" value="C1_2"/>
    <property type="match status" value="4"/>
</dbReference>
<keyword evidence="4" id="KW-0862">Zinc</keyword>
<dbReference type="Pfam" id="PF22926">
    <property type="entry name" value="C1-like_CT"/>
    <property type="match status" value="1"/>
</dbReference>
<dbReference type="AlphaFoldDB" id="A0ABC8JHN9"/>
<evidence type="ECO:0000259" key="5">
    <source>
        <dbReference type="SMART" id="SM00109"/>
    </source>
</evidence>
<dbReference type="SMART" id="SM00249">
    <property type="entry name" value="PHD"/>
    <property type="match status" value="4"/>
</dbReference>
<feature type="domain" description="Zinc finger PHD-type" evidence="6">
    <location>
        <begin position="87"/>
        <end position="152"/>
    </location>
</feature>
<dbReference type="SUPFAM" id="SSF57889">
    <property type="entry name" value="Cysteine-rich domain"/>
    <property type="match status" value="5"/>
</dbReference>
<dbReference type="PANTHER" id="PTHR32410:SF201">
    <property type="entry name" value="ZINC FINGER PHD-TYPE DOMAIN-CONTAINING PROTEIN"/>
    <property type="match status" value="1"/>
</dbReference>
<dbReference type="InterPro" id="IPR001965">
    <property type="entry name" value="Znf_PHD"/>
</dbReference>
<evidence type="ECO:0000313" key="7">
    <source>
        <dbReference type="EMBL" id="CAH8319228.1"/>
    </source>
</evidence>
<feature type="domain" description="Phorbol-ester/DAG-type" evidence="5">
    <location>
        <begin position="496"/>
        <end position="544"/>
    </location>
</feature>
<feature type="domain" description="Zinc finger PHD-type" evidence="6">
    <location>
        <begin position="204"/>
        <end position="263"/>
    </location>
</feature>
<name>A0ABC8JHN9_ERUVS</name>
<evidence type="ECO:0000256" key="3">
    <source>
        <dbReference type="ARBA" id="ARBA00022771"/>
    </source>
</evidence>
<feature type="domain" description="Zinc finger PHD-type" evidence="6">
    <location>
        <begin position="346"/>
        <end position="408"/>
    </location>
</feature>
<dbReference type="InterPro" id="IPR054483">
    <property type="entry name" value="DC1-like_CT"/>
</dbReference>
<evidence type="ECO:0000256" key="4">
    <source>
        <dbReference type="ARBA" id="ARBA00022833"/>
    </source>
</evidence>
<evidence type="ECO:0000259" key="6">
    <source>
        <dbReference type="SMART" id="SM00249"/>
    </source>
</evidence>
<feature type="domain" description="Phorbol-ester/DAG-type" evidence="5">
    <location>
        <begin position="190"/>
        <end position="237"/>
    </location>
</feature>
<evidence type="ECO:0000313" key="8">
    <source>
        <dbReference type="Proteomes" id="UP001642260"/>
    </source>
</evidence>
<evidence type="ECO:0008006" key="9">
    <source>
        <dbReference type="Google" id="ProtNLM"/>
    </source>
</evidence>
<keyword evidence="2" id="KW-0677">Repeat</keyword>
<dbReference type="InterPro" id="IPR002219">
    <property type="entry name" value="PKC_DAG/PE"/>
</dbReference>
<dbReference type="GO" id="GO:0008270">
    <property type="term" value="F:zinc ion binding"/>
    <property type="evidence" value="ECO:0007669"/>
    <property type="project" value="UniProtKB-KW"/>
</dbReference>
<sequence>MDSLEHPLLSPLLCPAFRSEYFRFSYKHIEYLHDRDLSFIKINLPYYFPNAKDNKSFLSAYIDHGHCLYPLYWCNNKESRHESSCGACECTEIGTTYYFCDKCKQPYHKECVESPPLIKSPHHPKHNLQLITPQRTAHPGDDSKIIYCSYCDANYKYNPLKLLYYCFICNFGLDPVCATKPSFMNYHKRHEHTLNHFPRKTDLICDVCGVSDSNYIIYVCLQCDFVVHKKCIHLPFVIRISRHDHRLSFNYSLPKILSCGVCRQKVDDNYGNYSCIKDCKYVVHSKCATRIDVWDGKELEEEPEEENEDLNSFEVIGDGIIKHCSHSHHMMSEKKATNIVYDDKNPCQACLLPFSGGGVYICMKSNCDFVLHEACANLPRTKQHIAYPHPFILQVNDTNYCFFCGYCDRLSYGFRYVCSKGGESISIDVQCAAISEPFDHQCHTHPLFLSNELGKNRSCSICGKEKLLTLNCMECGFFLCFYCATLPYKVRYEYDEHFLTLSYKENVSLSWCEVCEETLDSNKWIYTCNECGATFHIKCLLGNCATYVKPAQNLLFDGDRFNIIPSNRLTRPICNDCGRRCQDKQMFEVYDDDDQKRLYCFHHFEVDDG</sequence>
<dbReference type="InterPro" id="IPR053192">
    <property type="entry name" value="Vacuole_Formation_Reg"/>
</dbReference>
<dbReference type="PANTHER" id="PTHR32410">
    <property type="entry name" value="CYSTEINE/HISTIDINE-RICH C1 DOMAIN FAMILY PROTEIN"/>
    <property type="match status" value="1"/>
</dbReference>
<organism evidence="7 8">
    <name type="scientific">Eruca vesicaria subsp. sativa</name>
    <name type="common">Garden rocket</name>
    <name type="synonym">Eruca sativa</name>
    <dbReference type="NCBI Taxonomy" id="29727"/>
    <lineage>
        <taxon>Eukaryota</taxon>
        <taxon>Viridiplantae</taxon>
        <taxon>Streptophyta</taxon>
        <taxon>Embryophyta</taxon>
        <taxon>Tracheophyta</taxon>
        <taxon>Spermatophyta</taxon>
        <taxon>Magnoliopsida</taxon>
        <taxon>eudicotyledons</taxon>
        <taxon>Gunneridae</taxon>
        <taxon>Pentapetalae</taxon>
        <taxon>rosids</taxon>
        <taxon>malvids</taxon>
        <taxon>Brassicales</taxon>
        <taxon>Brassicaceae</taxon>
        <taxon>Brassiceae</taxon>
        <taxon>Eruca</taxon>
    </lineage>
</organism>
<comment type="caution">
    <text evidence="7">The sequence shown here is derived from an EMBL/GenBank/DDBJ whole genome shotgun (WGS) entry which is preliminary data.</text>
</comment>
<keyword evidence="3" id="KW-0863">Zinc-finger</keyword>
<keyword evidence="8" id="KW-1185">Reference proteome</keyword>
<gene>
    <name evidence="7" type="ORF">ERUC_LOCUS8414</name>
</gene>
<feature type="domain" description="Zinc finger PHD-type" evidence="6">
    <location>
        <begin position="511"/>
        <end position="578"/>
    </location>
</feature>
<evidence type="ECO:0000256" key="2">
    <source>
        <dbReference type="ARBA" id="ARBA00022737"/>
    </source>
</evidence>
<proteinExistence type="predicted"/>
<feature type="domain" description="Phorbol-ester/DAG-type" evidence="5">
    <location>
        <begin position="243"/>
        <end position="293"/>
    </location>
</feature>
<protein>
    <recommendedName>
        <fullName evidence="9">Phorbol-ester/DAG-type domain-containing protein</fullName>
    </recommendedName>
</protein>
<dbReference type="Proteomes" id="UP001642260">
    <property type="component" value="Unassembled WGS sequence"/>
</dbReference>